<dbReference type="InterPro" id="IPR013694">
    <property type="entry name" value="VIT"/>
</dbReference>
<evidence type="ECO:0000259" key="4">
    <source>
        <dbReference type="PROSITE" id="PS51468"/>
    </source>
</evidence>
<dbReference type="Proteomes" id="UP000244896">
    <property type="component" value="Chromosome"/>
</dbReference>
<keyword evidence="2" id="KW-0812">Transmembrane</keyword>
<evidence type="ECO:0000313" key="5">
    <source>
        <dbReference type="EMBL" id="AWI08516.1"/>
    </source>
</evidence>
<evidence type="ECO:0008006" key="7">
    <source>
        <dbReference type="Google" id="ProtNLM"/>
    </source>
</evidence>
<dbReference type="InterPro" id="IPR036465">
    <property type="entry name" value="vWFA_dom_sf"/>
</dbReference>
<dbReference type="KEGG" id="elut:CKA38_03950"/>
<dbReference type="AlphaFoldDB" id="A0A2U8E119"/>
<protein>
    <recommendedName>
        <fullName evidence="7">Trypsin</fullName>
    </recommendedName>
</protein>
<feature type="region of interest" description="Disordered" evidence="1">
    <location>
        <begin position="625"/>
        <end position="654"/>
    </location>
</feature>
<feature type="domain" description="VIT" evidence="4">
    <location>
        <begin position="39"/>
        <end position="167"/>
    </location>
</feature>
<name>A0A2U8E119_9BACT</name>
<dbReference type="PANTHER" id="PTHR45737">
    <property type="entry name" value="VON WILLEBRAND FACTOR A DOMAIN-CONTAINING PROTEIN 5A"/>
    <property type="match status" value="1"/>
</dbReference>
<dbReference type="Pfam" id="PF08487">
    <property type="entry name" value="VIT"/>
    <property type="match status" value="1"/>
</dbReference>
<dbReference type="SMART" id="SM00327">
    <property type="entry name" value="VWA"/>
    <property type="match status" value="1"/>
</dbReference>
<accession>A0A2U8E119</accession>
<dbReference type="EMBL" id="CP023004">
    <property type="protein sequence ID" value="AWI08516.1"/>
    <property type="molecule type" value="Genomic_DNA"/>
</dbReference>
<feature type="domain" description="VWFA" evidence="3">
    <location>
        <begin position="301"/>
        <end position="475"/>
    </location>
</feature>
<dbReference type="RefSeq" id="WP_108824325.1">
    <property type="nucleotide sequence ID" value="NZ_CP023004.1"/>
</dbReference>
<feature type="transmembrane region" description="Helical" evidence="2">
    <location>
        <begin position="667"/>
        <end position="684"/>
    </location>
</feature>
<dbReference type="PANTHER" id="PTHR45737:SF6">
    <property type="entry name" value="VON WILLEBRAND FACTOR A DOMAIN-CONTAINING PROTEIN 5A"/>
    <property type="match status" value="1"/>
</dbReference>
<dbReference type="OrthoDB" id="9784383at2"/>
<evidence type="ECO:0000256" key="1">
    <source>
        <dbReference type="SAM" id="MobiDB-lite"/>
    </source>
</evidence>
<dbReference type="SMART" id="SM00609">
    <property type="entry name" value="VIT"/>
    <property type="match status" value="1"/>
</dbReference>
<dbReference type="Pfam" id="PF00092">
    <property type="entry name" value="VWA"/>
    <property type="match status" value="1"/>
</dbReference>
<keyword evidence="2" id="KW-1133">Transmembrane helix</keyword>
<organism evidence="5 6">
    <name type="scientific">Ereboglobus luteus</name>
    <dbReference type="NCBI Taxonomy" id="1796921"/>
    <lineage>
        <taxon>Bacteria</taxon>
        <taxon>Pseudomonadati</taxon>
        <taxon>Verrucomicrobiota</taxon>
        <taxon>Opitutia</taxon>
        <taxon>Opitutales</taxon>
        <taxon>Opitutaceae</taxon>
        <taxon>Ereboglobus</taxon>
    </lineage>
</organism>
<evidence type="ECO:0000256" key="2">
    <source>
        <dbReference type="SAM" id="Phobius"/>
    </source>
</evidence>
<dbReference type="Gene3D" id="3.40.50.410">
    <property type="entry name" value="von Willebrand factor, type A domain"/>
    <property type="match status" value="1"/>
</dbReference>
<dbReference type="PROSITE" id="PS51468">
    <property type="entry name" value="VIT"/>
    <property type="match status" value="1"/>
</dbReference>
<feature type="compositionally biased region" description="Polar residues" evidence="1">
    <location>
        <begin position="625"/>
        <end position="641"/>
    </location>
</feature>
<keyword evidence="6" id="KW-1185">Reference proteome</keyword>
<dbReference type="InterPro" id="IPR002035">
    <property type="entry name" value="VWF_A"/>
</dbReference>
<evidence type="ECO:0000313" key="6">
    <source>
        <dbReference type="Proteomes" id="UP000244896"/>
    </source>
</evidence>
<reference evidence="5 6" key="1">
    <citation type="journal article" date="2018" name="Syst. Appl. Microbiol.">
        <title>Ereboglobus luteus gen. nov. sp. nov. from cockroach guts, and new insights into the oxygen relationship of the genera Opitutus and Didymococcus (Verrucomicrobia: Opitutaceae).</title>
        <authorList>
            <person name="Tegtmeier D."/>
            <person name="Belitz A."/>
            <person name="Radek R."/>
            <person name="Heimerl T."/>
            <person name="Brune A."/>
        </authorList>
    </citation>
    <scope>NUCLEOTIDE SEQUENCE [LARGE SCALE GENOMIC DNA]</scope>
    <source>
        <strain evidence="5 6">Ho45</strain>
    </source>
</reference>
<dbReference type="SUPFAM" id="SSF53300">
    <property type="entry name" value="vWA-like"/>
    <property type="match status" value="1"/>
</dbReference>
<gene>
    <name evidence="5" type="ORF">CKA38_03950</name>
</gene>
<keyword evidence="2" id="KW-0472">Membrane</keyword>
<evidence type="ECO:0000259" key="3">
    <source>
        <dbReference type="PROSITE" id="PS50234"/>
    </source>
</evidence>
<proteinExistence type="predicted"/>
<dbReference type="PROSITE" id="PS50234">
    <property type="entry name" value="VWFA"/>
    <property type="match status" value="1"/>
</dbReference>
<sequence>MKTTIKNLSLARPLRWATFLMAMLSMLLSLAVLTGTLRAAGTLTPLSSVNARIQIREHQVNVTINNGFAQTEVLQTFFNPNGADLEAIYAFPVPKSASLSEVTIQTGEKTLHGEVLRKADAEKIYGEEKAKGNDAGLASKNGYQNYEFRVSPVRANAEVHLRFVYYQSLEIDTGVGRYLYPLEEGGTDDIASSFWQPANAQVEGRLSINVELKSAWPVEDLRSPGNEAAANIQKLDTGHWKLTLERDRAQLAQDFVLYYRLAADLPGRVEVIPYRASPDKPGTFMAVVTPGLDLQPISSSDYIFVLDISGSMQGKLATLANGIVKVLGQMNPGDRFRIITFNQGSREVFPLTAATPENVTRAIEVVQSLHANGSTNIYSGLKLALNSLDADRATSIILVTDGVTNEGIVDPRAFYSLLKKNDVRFFGFLMGSSANWPLMRVMGEATGGFYAGVSNADDIVGQILLAKSKVTHESLHHATFKFSGGATSGLTGDLPQKIYRGQQLVIFGRYNKAGPATLTLNAKLTGEDKTYTTKFNFPEVDTDNPELERLWALAQIEQIELLENIGQMPPSESKDAIADLGVMYQLVTDHTSMVVLDDATHAARGIERNNQKRIALERAAQSVRAQQPAKNYQVDAQQPTYSAPAPHVSRSRGFGGGGGGALEFRDVALMALFMLVVSAVGISRRKARKAGNLKQ</sequence>